<name>A0A7Y9EVV3_9MICO</name>
<dbReference type="InterPro" id="IPR012000">
    <property type="entry name" value="Thiamin_PyroP_enz_cen_dom"/>
</dbReference>
<keyword evidence="2 3" id="KW-0786">Thiamine pyrophosphate</keyword>
<dbReference type="InterPro" id="IPR029035">
    <property type="entry name" value="DHS-like_NAD/FAD-binding_dom"/>
</dbReference>
<dbReference type="SUPFAM" id="SSF52467">
    <property type="entry name" value="DHS-like NAD/FAD-binding domain"/>
    <property type="match status" value="1"/>
</dbReference>
<dbReference type="InterPro" id="IPR012001">
    <property type="entry name" value="Thiamin_PyroP_enz_TPP-bd_dom"/>
</dbReference>
<feature type="domain" description="Thiamine pyrophosphate enzyme TPP-binding" evidence="5">
    <location>
        <begin position="398"/>
        <end position="533"/>
    </location>
</feature>
<evidence type="ECO:0000313" key="7">
    <source>
        <dbReference type="EMBL" id="NYD54917.1"/>
    </source>
</evidence>
<dbReference type="GO" id="GO:0005948">
    <property type="term" value="C:acetolactate synthase complex"/>
    <property type="evidence" value="ECO:0007669"/>
    <property type="project" value="TreeGrafter"/>
</dbReference>
<evidence type="ECO:0000256" key="3">
    <source>
        <dbReference type="RuleBase" id="RU362132"/>
    </source>
</evidence>
<keyword evidence="8" id="KW-1185">Reference proteome</keyword>
<dbReference type="Pfam" id="PF02776">
    <property type="entry name" value="TPP_enzyme_N"/>
    <property type="match status" value="1"/>
</dbReference>
<evidence type="ECO:0000256" key="1">
    <source>
        <dbReference type="ARBA" id="ARBA00007812"/>
    </source>
</evidence>
<dbReference type="Pfam" id="PF00205">
    <property type="entry name" value="TPP_enzyme_M"/>
    <property type="match status" value="1"/>
</dbReference>
<evidence type="ECO:0000259" key="6">
    <source>
        <dbReference type="Pfam" id="PF02776"/>
    </source>
</evidence>
<comment type="similarity">
    <text evidence="1 3">Belongs to the TPP enzyme family.</text>
</comment>
<dbReference type="Gene3D" id="3.40.50.1220">
    <property type="entry name" value="TPP-binding domain"/>
    <property type="match status" value="1"/>
</dbReference>
<dbReference type="GO" id="GO:0000287">
    <property type="term" value="F:magnesium ion binding"/>
    <property type="evidence" value="ECO:0007669"/>
    <property type="project" value="InterPro"/>
</dbReference>
<dbReference type="GO" id="GO:0050660">
    <property type="term" value="F:flavin adenine dinucleotide binding"/>
    <property type="evidence" value="ECO:0007669"/>
    <property type="project" value="TreeGrafter"/>
</dbReference>
<dbReference type="CDD" id="cd00568">
    <property type="entry name" value="TPP_enzymes"/>
    <property type="match status" value="1"/>
</dbReference>
<dbReference type="CDD" id="cd07035">
    <property type="entry name" value="TPP_PYR_POX_like"/>
    <property type="match status" value="1"/>
</dbReference>
<reference evidence="7 8" key="1">
    <citation type="submission" date="2020-07" db="EMBL/GenBank/DDBJ databases">
        <title>Sequencing the genomes of 1000 actinobacteria strains.</title>
        <authorList>
            <person name="Klenk H.-P."/>
        </authorList>
    </citation>
    <scope>NUCLEOTIDE SEQUENCE [LARGE SCALE GENOMIC DNA]</scope>
    <source>
        <strain evidence="7 8">DSM 22185</strain>
    </source>
</reference>
<accession>A0A7Y9EVV3</accession>
<feature type="domain" description="Thiamine pyrophosphate enzyme central" evidence="4">
    <location>
        <begin position="201"/>
        <end position="291"/>
    </location>
</feature>
<dbReference type="InterPro" id="IPR029061">
    <property type="entry name" value="THDP-binding"/>
</dbReference>
<dbReference type="GO" id="GO:0009099">
    <property type="term" value="P:L-valine biosynthetic process"/>
    <property type="evidence" value="ECO:0007669"/>
    <property type="project" value="TreeGrafter"/>
</dbReference>
<dbReference type="GO" id="GO:0030976">
    <property type="term" value="F:thiamine pyrophosphate binding"/>
    <property type="evidence" value="ECO:0007669"/>
    <property type="project" value="InterPro"/>
</dbReference>
<dbReference type="GO" id="GO:0003984">
    <property type="term" value="F:acetolactate synthase activity"/>
    <property type="evidence" value="ECO:0007669"/>
    <property type="project" value="TreeGrafter"/>
</dbReference>
<dbReference type="SUPFAM" id="SSF52518">
    <property type="entry name" value="Thiamin diphosphate-binding fold (THDP-binding)"/>
    <property type="match status" value="2"/>
</dbReference>
<dbReference type="AlphaFoldDB" id="A0A7Y9EVV3"/>
<dbReference type="GO" id="GO:0009097">
    <property type="term" value="P:isoleucine biosynthetic process"/>
    <property type="evidence" value="ECO:0007669"/>
    <property type="project" value="TreeGrafter"/>
</dbReference>
<dbReference type="InterPro" id="IPR011766">
    <property type="entry name" value="TPP_enzyme_TPP-bd"/>
</dbReference>
<organism evidence="7 8">
    <name type="scientific">Microbacterium pseudoresistens</name>
    <dbReference type="NCBI Taxonomy" id="640634"/>
    <lineage>
        <taxon>Bacteria</taxon>
        <taxon>Bacillati</taxon>
        <taxon>Actinomycetota</taxon>
        <taxon>Actinomycetes</taxon>
        <taxon>Micrococcales</taxon>
        <taxon>Microbacteriaceae</taxon>
        <taxon>Microbacterium</taxon>
    </lineage>
</organism>
<evidence type="ECO:0000313" key="8">
    <source>
        <dbReference type="Proteomes" id="UP000552045"/>
    </source>
</evidence>
<dbReference type="EMBL" id="JACCBH010000001">
    <property type="protein sequence ID" value="NYD54917.1"/>
    <property type="molecule type" value="Genomic_DNA"/>
</dbReference>
<evidence type="ECO:0000259" key="4">
    <source>
        <dbReference type="Pfam" id="PF00205"/>
    </source>
</evidence>
<evidence type="ECO:0000259" key="5">
    <source>
        <dbReference type="Pfam" id="PF02775"/>
    </source>
</evidence>
<protein>
    <submittedName>
        <fullName evidence="7">Thiamine pyrophosphate-dependent acetolactate synthase large subunit-like protein</fullName>
    </submittedName>
</protein>
<dbReference type="Gene3D" id="3.40.50.970">
    <property type="match status" value="2"/>
</dbReference>
<dbReference type="RefSeq" id="WP_179433623.1">
    <property type="nucleotide sequence ID" value="NZ_BAABLC010000002.1"/>
</dbReference>
<dbReference type="Pfam" id="PF02775">
    <property type="entry name" value="TPP_enzyme_C"/>
    <property type="match status" value="1"/>
</dbReference>
<comment type="caution">
    <text evidence="7">The sequence shown here is derived from an EMBL/GenBank/DDBJ whole genome shotgun (WGS) entry which is preliminary data.</text>
</comment>
<sequence length="547" mass="56519">MTDIGARSVAAQLADVAVEEGCRDLFTLMGAGNLWLVHHLATDHGVAIHHLRHENGAVGAADGQARATGGIGWCTVTQGPGFTNAITALLTASRGRSPVLLLVSDSSNLDPQRFPFAGGVQALRPESLLEPLGIASVRAEGTDAPRQLREVVHRIRAERQTIAFIMPAGLDRLDGVAEPARDTGETPPAPARTTSAAEFEESARLLAAARSPLIVAGLGAVAADAGAAVIALAERLGAPVATSVPASGLVGQHPLAIGQLGGFSVAETERIAEESDAIIAIGASLNAFQTRSGAFVAGRVVVRIENTRGGPAPYGDPERVITHSGGIASGVAALREALDAVGAPTRTVAPVSRPSLDDDRSRPGAIDPRALSLALDDVLPTPRRIIVDNGHFGAFPMIHLTHRAPRSLVWLPDFGAVGSALAASYASATVDPDVQSVLFIGDCGLYMTLGDLETAVRERTPLIVVCMNDGAAGSELVHMGDWGVPGDQAIFGYADLAALARGMGAQGAAIRTVGDLGPALRGWDRSGPLVLDCHIGRDVRSPIYDHA</sequence>
<dbReference type="InterPro" id="IPR045229">
    <property type="entry name" value="TPP_enz"/>
</dbReference>
<dbReference type="PANTHER" id="PTHR18968">
    <property type="entry name" value="THIAMINE PYROPHOSPHATE ENZYMES"/>
    <property type="match status" value="1"/>
</dbReference>
<evidence type="ECO:0000256" key="2">
    <source>
        <dbReference type="ARBA" id="ARBA00023052"/>
    </source>
</evidence>
<dbReference type="PANTHER" id="PTHR18968:SF13">
    <property type="entry name" value="ACETOLACTATE SYNTHASE CATALYTIC SUBUNIT, MITOCHONDRIAL"/>
    <property type="match status" value="1"/>
</dbReference>
<gene>
    <name evidence="7" type="ORF">BKA02_001972</name>
</gene>
<dbReference type="Proteomes" id="UP000552045">
    <property type="component" value="Unassembled WGS sequence"/>
</dbReference>
<proteinExistence type="inferred from homology"/>
<feature type="domain" description="Thiamine pyrophosphate enzyme N-terminal TPP-binding" evidence="6">
    <location>
        <begin position="8"/>
        <end position="107"/>
    </location>
</feature>